<proteinExistence type="predicted"/>
<dbReference type="Proteomes" id="UP000320913">
    <property type="component" value="Unassembled WGS sequence"/>
</dbReference>
<dbReference type="EMBL" id="VBOV01000102">
    <property type="protein sequence ID" value="TMQ59344.1"/>
    <property type="molecule type" value="Genomic_DNA"/>
</dbReference>
<evidence type="ECO:0000313" key="2">
    <source>
        <dbReference type="Proteomes" id="UP000320913"/>
    </source>
</evidence>
<name>A0A538T751_UNCEI</name>
<dbReference type="AlphaFoldDB" id="A0A538T751"/>
<organism evidence="1 2">
    <name type="scientific">Eiseniibacteriota bacterium</name>
    <dbReference type="NCBI Taxonomy" id="2212470"/>
    <lineage>
        <taxon>Bacteria</taxon>
        <taxon>Candidatus Eiseniibacteriota</taxon>
    </lineage>
</organism>
<gene>
    <name evidence="1" type="ORF">E6K75_04165</name>
</gene>
<comment type="caution">
    <text evidence="1">The sequence shown here is derived from an EMBL/GenBank/DDBJ whole genome shotgun (WGS) entry which is preliminary data.</text>
</comment>
<sequence>MTADRRVIATGNESFTPGDTVFASVVLAAPVPAAQLVGRWKAADGTVVYESTQAVQPSQDEAAVIFHLVKPAGLPPGAYTLEVLADGRVAGTKEVTVVAPQ</sequence>
<reference evidence="1 2" key="1">
    <citation type="journal article" date="2019" name="Nat. Microbiol.">
        <title>Mediterranean grassland soil C-N compound turnover is dependent on rainfall and depth, and is mediated by genomically divergent microorganisms.</title>
        <authorList>
            <person name="Diamond S."/>
            <person name="Andeer P.F."/>
            <person name="Li Z."/>
            <person name="Crits-Christoph A."/>
            <person name="Burstein D."/>
            <person name="Anantharaman K."/>
            <person name="Lane K.R."/>
            <person name="Thomas B.C."/>
            <person name="Pan C."/>
            <person name="Northen T.R."/>
            <person name="Banfield J.F."/>
        </authorList>
    </citation>
    <scope>NUCLEOTIDE SEQUENCE [LARGE SCALE GENOMIC DNA]</scope>
    <source>
        <strain evidence="1">WS_5</strain>
    </source>
</reference>
<accession>A0A538T751</accession>
<protein>
    <submittedName>
        <fullName evidence="1">Uncharacterized protein</fullName>
    </submittedName>
</protein>
<evidence type="ECO:0000313" key="1">
    <source>
        <dbReference type="EMBL" id="TMQ59344.1"/>
    </source>
</evidence>